<protein>
    <recommendedName>
        <fullName evidence="3">ATP-binding protein</fullName>
    </recommendedName>
</protein>
<evidence type="ECO:0008006" key="3">
    <source>
        <dbReference type="Google" id="ProtNLM"/>
    </source>
</evidence>
<evidence type="ECO:0000313" key="1">
    <source>
        <dbReference type="EMBL" id="MDR6549032.1"/>
    </source>
</evidence>
<dbReference type="Proteomes" id="UP001267290">
    <property type="component" value="Unassembled WGS sequence"/>
</dbReference>
<dbReference type="InterPro" id="IPR027417">
    <property type="entry name" value="P-loop_NTPase"/>
</dbReference>
<dbReference type="EMBL" id="JAVDSB010000001">
    <property type="protein sequence ID" value="MDR6549032.1"/>
    <property type="molecule type" value="Genomic_DNA"/>
</dbReference>
<gene>
    <name evidence="1" type="ORF">J2736_000215</name>
</gene>
<name>A0ABU1NPT5_9BACL</name>
<comment type="caution">
    <text evidence="1">The sequence shown here is derived from an EMBL/GenBank/DDBJ whole genome shotgun (WGS) entry which is preliminary data.</text>
</comment>
<sequence length="1675" mass="195929">MSKLASSFQTGSGGGTFEHKVKTLYLINGLICGRVAFFPEGKLEKMRFQAKEEGYQVDDIVIWWVVSETGDRVRWLGQIKHTIAITKNDKEFRKFLADAWADFNNCNLFDRTKDKIVLVTGPLSAKILNHLRPIINWARDCNNETEFISKVNRTHGFSSKEKEEYLQIFEHLLTEANGSPIDDRTLWEFLKCFYLVTYDLDYLSDSKDYDQLIAHLSLYLSVSNNETVSAREVWSEVFKYVSEADQNSSIISEENMDDSLKRLFRGTPLTQRVRKDLIKLQSYSEEAFRRIKDSIGSEVRLTKEIFLETVTNQLQNSDAIVVTGEPMVGKSVILKLLKEHLSNNNEILLFALKSFNGSSFDNFLKNHGVEHSLKTILLLTRSKNNNYIFIDGLEHALSEEKRQIVNDIIATVQECNEFIFSQGGNQNEKWKIVFTCRSQEANHLIPILKTKDLMFEGSLKKIELPNLSEEEISHIVSHFPKLHSLLSQTRIQQMIWRPAILDLITLPSAEFDYTPAAITEVWLRKWFWERIVKKDRLFDERESVLLTVAESSLKKQPVLLQELNKHALKSLIEDRILTLNDNELRFTHDVLEEWALVSIMDRNKVSIRQLISDSKSNLLLLKPLTLYCCKLVELDNKMEAWFDILGEIESAEELALIWRHAIYASVFELTNIGEFISQVILSKKFTVLHNLLKVLRNYCVDIDREMSNKTPKIHFSIKVHKWEPVVEQVINYLDQLDDDTLYQFSFTAREWMRNTVGNSKLRIEICNTYSLYISGKRSVPLNEKKCEELLKNTADILVWSADTAPELTKWFLQQKLPGAVKAYLEYRIFHEAWSCLCRYIPDEALRVVTDIVINRNLSVTPMEDDSFGINQLGIKTPSYLVGPFKGFLEANPIHGLQLINNIINYATENWRKRQIKSSKTPIVQSFVIVGMTKQLWGDSTVYCWYRYSLGVPPILTSCLMALEQWIYDRLNDQDDPDELFKKIFEKTNSVAILGVCASVCLDRFEENQHSIRPLFNNSTFWHLDYERFRKMIKSERDIDTGLFWNKIVKDEHFLILSEIDEKFIGDASFYAAYLANTKKDREMVSHAEQLPENLPFFFEEEKTNKRMIEERTQLSKMFSEIVRKSYEQQSEDEDQGQLEGEEDAVGLLVIDADRVLDRFWSWTTTFFQENEIGRYFTLESGLNYAMDLENQDDITYVPYGYFFREKEVIIADSLVTFASALVYFEWEWVVKHDLKEWCIRQITTAVKRPDIFQKYKKIGNMSVTSEINMGYLWAASLSLPILALREPDNEEIQQQMYKLAQHDNNLIRENLFTSMRYLWGTSPDLVWSCINITMIQAAKKNKLAYNPWTMAKSLFIRFFNGKEIYTKRFYKYPLDYNYVFPIAFSLPDYSYISAMINIERYDKFLQEIYFFTITTKMNNFSFRQMSEERNWVIQVYYKIAHYFVGHPSIEKSTLYMNMFSVHHANPNLKKAVLDQMVRVAHSMNDETFRIVFLKNWILICRTLLVSNSKKKNLSLIELFNLMILIRPTLPANAPNIRREPVLELQEWGRLSMFRDFITMWCESVGNEPACFNNLLIFLNTVGNHASYIDKINWVYVFSFNQLDLYTDGEFADRTVTLLYGIWSNYKSRICSSPKNFNKFALIVERLVEQGDRLAIRIHTEILDLNPLLNQARQLN</sequence>
<dbReference type="Gene3D" id="3.40.50.300">
    <property type="entry name" value="P-loop containing nucleotide triphosphate hydrolases"/>
    <property type="match status" value="1"/>
</dbReference>
<evidence type="ECO:0000313" key="2">
    <source>
        <dbReference type="Proteomes" id="UP001267290"/>
    </source>
</evidence>
<organism evidence="1 2">
    <name type="scientific">Paenibacillus qinlingensis</name>
    <dbReference type="NCBI Taxonomy" id="1837343"/>
    <lineage>
        <taxon>Bacteria</taxon>
        <taxon>Bacillati</taxon>
        <taxon>Bacillota</taxon>
        <taxon>Bacilli</taxon>
        <taxon>Bacillales</taxon>
        <taxon>Paenibacillaceae</taxon>
        <taxon>Paenibacillus</taxon>
    </lineage>
</organism>
<accession>A0ABU1NPT5</accession>
<dbReference type="SUPFAM" id="SSF52540">
    <property type="entry name" value="P-loop containing nucleoside triphosphate hydrolases"/>
    <property type="match status" value="1"/>
</dbReference>
<dbReference type="RefSeq" id="WP_310222687.1">
    <property type="nucleotide sequence ID" value="NZ_JAVDSB010000001.1"/>
</dbReference>
<proteinExistence type="predicted"/>
<reference evidence="1 2" key="1">
    <citation type="submission" date="2023-07" db="EMBL/GenBank/DDBJ databases">
        <title>Sorghum-associated microbial communities from plants grown in Nebraska, USA.</title>
        <authorList>
            <person name="Schachtman D."/>
        </authorList>
    </citation>
    <scope>NUCLEOTIDE SEQUENCE [LARGE SCALE GENOMIC DNA]</scope>
    <source>
        <strain evidence="1 2">CC258</strain>
    </source>
</reference>
<keyword evidence="2" id="KW-1185">Reference proteome</keyword>